<keyword evidence="17" id="KW-1185">Reference proteome</keyword>
<dbReference type="EC" id="2.7.1.6" evidence="11 12"/>
<dbReference type="InterPro" id="IPR006204">
    <property type="entry name" value="GHMP_kinase_N_dom"/>
</dbReference>
<dbReference type="SUPFAM" id="SSF55060">
    <property type="entry name" value="GHMP Kinase, C-terminal domain"/>
    <property type="match status" value="1"/>
</dbReference>
<dbReference type="InterPro" id="IPR020568">
    <property type="entry name" value="Ribosomal_Su5_D2-typ_SF"/>
</dbReference>
<keyword evidence="5 11" id="KW-0547">Nucleotide-binding</keyword>
<dbReference type="EMBL" id="VHSG01000013">
    <property type="protein sequence ID" value="TQV78155.1"/>
    <property type="molecule type" value="Genomic_DNA"/>
</dbReference>
<dbReference type="PIRSF" id="PIRSF000530">
    <property type="entry name" value="Galactokinase"/>
    <property type="match status" value="1"/>
</dbReference>
<dbReference type="InterPro" id="IPR022963">
    <property type="entry name" value="Galactokinase_bac"/>
</dbReference>
<dbReference type="FunFam" id="3.30.70.890:FF:000001">
    <property type="entry name" value="Galactokinase"/>
    <property type="match status" value="1"/>
</dbReference>
<dbReference type="GO" id="GO:0005524">
    <property type="term" value="F:ATP binding"/>
    <property type="evidence" value="ECO:0007669"/>
    <property type="project" value="UniProtKB-UniRule"/>
</dbReference>
<dbReference type="InterPro" id="IPR036554">
    <property type="entry name" value="GHMP_kinase_C_sf"/>
</dbReference>
<evidence type="ECO:0000256" key="12">
    <source>
        <dbReference type="NCBIfam" id="TIGR00131"/>
    </source>
</evidence>
<dbReference type="InterPro" id="IPR013750">
    <property type="entry name" value="GHMP_kinase_C_dom"/>
</dbReference>
<dbReference type="PANTHER" id="PTHR10457">
    <property type="entry name" value="MEVALONATE KINASE/GALACTOKINASE"/>
    <property type="match status" value="1"/>
</dbReference>
<keyword evidence="8 11" id="KW-0460">Magnesium</keyword>
<dbReference type="InterPro" id="IPR019539">
    <property type="entry name" value="GalKase_N"/>
</dbReference>
<evidence type="ECO:0000256" key="4">
    <source>
        <dbReference type="ARBA" id="ARBA00022723"/>
    </source>
</evidence>
<feature type="binding site" evidence="11">
    <location>
        <position position="140"/>
    </location>
    <ligand>
        <name>Mg(2+)</name>
        <dbReference type="ChEBI" id="CHEBI:18420"/>
    </ligand>
</feature>
<dbReference type="InterPro" id="IPR014721">
    <property type="entry name" value="Ribsml_uS5_D2-typ_fold_subgr"/>
</dbReference>
<evidence type="ECO:0000256" key="7">
    <source>
        <dbReference type="ARBA" id="ARBA00022840"/>
    </source>
</evidence>
<dbReference type="UniPathway" id="UPA00214"/>
<dbReference type="GO" id="GO:0005829">
    <property type="term" value="C:cytosol"/>
    <property type="evidence" value="ECO:0007669"/>
    <property type="project" value="TreeGrafter"/>
</dbReference>
<keyword evidence="10 11" id="KW-0119">Carbohydrate metabolism</keyword>
<gene>
    <name evidence="11 16" type="primary">galK</name>
    <name evidence="16" type="ORF">FKG94_13850</name>
</gene>
<keyword evidence="4 11" id="KW-0479">Metal-binding</keyword>
<evidence type="ECO:0000256" key="5">
    <source>
        <dbReference type="ARBA" id="ARBA00022741"/>
    </source>
</evidence>
<evidence type="ECO:0000256" key="8">
    <source>
        <dbReference type="ARBA" id="ARBA00022842"/>
    </source>
</evidence>
<evidence type="ECO:0000259" key="14">
    <source>
        <dbReference type="Pfam" id="PF08544"/>
    </source>
</evidence>
<feature type="site" description="Transition state stabilizer" evidence="11">
    <location>
        <position position="33"/>
    </location>
</feature>
<keyword evidence="3 11" id="KW-0808">Transferase</keyword>
<evidence type="ECO:0000256" key="6">
    <source>
        <dbReference type="ARBA" id="ARBA00022777"/>
    </source>
</evidence>
<accession>A0A545TLN8</accession>
<dbReference type="PROSITE" id="PS00627">
    <property type="entry name" value="GHMP_KINASES_ATP"/>
    <property type="match status" value="1"/>
</dbReference>
<feature type="domain" description="GHMP kinase C-terminal" evidence="14">
    <location>
        <begin position="289"/>
        <end position="371"/>
    </location>
</feature>
<comment type="function">
    <text evidence="11">Catalyzes the transfer of the gamma-phosphate of ATP to D-galactose to form alpha-D-galactose-1-phosphate (Gal-1-P).</text>
</comment>
<organism evidence="16 17">
    <name type="scientific">Exilibacterium tricleocarpae</name>
    <dbReference type="NCBI Taxonomy" id="2591008"/>
    <lineage>
        <taxon>Bacteria</taxon>
        <taxon>Pseudomonadati</taxon>
        <taxon>Pseudomonadota</taxon>
        <taxon>Gammaproteobacteria</taxon>
        <taxon>Cellvibrionales</taxon>
        <taxon>Cellvibrionaceae</taxon>
        <taxon>Exilibacterium</taxon>
    </lineage>
</organism>
<dbReference type="Gene3D" id="3.30.70.890">
    <property type="entry name" value="GHMP kinase, C-terminal domain"/>
    <property type="match status" value="1"/>
</dbReference>
<evidence type="ECO:0000256" key="10">
    <source>
        <dbReference type="ARBA" id="ARBA00023277"/>
    </source>
</evidence>
<feature type="active site" description="Proton acceptor" evidence="11">
    <location>
        <position position="184"/>
    </location>
</feature>
<keyword evidence="9 11" id="KW-0299">Galactose metabolism</keyword>
<feature type="binding site" evidence="11">
    <location>
        <position position="172"/>
    </location>
    <ligand>
        <name>Mg(2+)</name>
        <dbReference type="ChEBI" id="CHEBI:18420"/>
    </ligand>
</feature>
<dbReference type="GO" id="GO:0006012">
    <property type="term" value="P:galactose metabolic process"/>
    <property type="evidence" value="ECO:0007669"/>
    <property type="project" value="UniProtKB-UniRule"/>
</dbReference>
<name>A0A545TLN8_9GAMM</name>
<dbReference type="FunFam" id="3.30.230.10:FF:000017">
    <property type="entry name" value="Galactokinase"/>
    <property type="match status" value="1"/>
</dbReference>
<proteinExistence type="inferred from homology"/>
<evidence type="ECO:0000256" key="3">
    <source>
        <dbReference type="ARBA" id="ARBA00022679"/>
    </source>
</evidence>
<dbReference type="HAMAP" id="MF_00246">
    <property type="entry name" value="Galactokinase"/>
    <property type="match status" value="1"/>
</dbReference>
<dbReference type="PROSITE" id="PS00106">
    <property type="entry name" value="GALACTOKINASE"/>
    <property type="match status" value="1"/>
</dbReference>
<comment type="pathway">
    <text evidence="11">Carbohydrate metabolism; galactose metabolism.</text>
</comment>
<comment type="catalytic activity">
    <reaction evidence="11">
        <text>alpha-D-galactose + ATP = alpha-D-galactose 1-phosphate + ADP + H(+)</text>
        <dbReference type="Rhea" id="RHEA:13553"/>
        <dbReference type="ChEBI" id="CHEBI:15378"/>
        <dbReference type="ChEBI" id="CHEBI:28061"/>
        <dbReference type="ChEBI" id="CHEBI:30616"/>
        <dbReference type="ChEBI" id="CHEBI:58336"/>
        <dbReference type="ChEBI" id="CHEBI:456216"/>
        <dbReference type="EC" id="2.7.1.6"/>
    </reaction>
</comment>
<reference evidence="16 17" key="1">
    <citation type="submission" date="2019-06" db="EMBL/GenBank/DDBJ databases">
        <title>Whole genome sequence for Cellvibrionaceae sp. R142.</title>
        <authorList>
            <person name="Wang G."/>
        </authorList>
    </citation>
    <scope>NUCLEOTIDE SEQUENCE [LARGE SCALE GENOMIC DNA]</scope>
    <source>
        <strain evidence="16 17">R142</strain>
    </source>
</reference>
<dbReference type="Proteomes" id="UP000319732">
    <property type="component" value="Unassembled WGS sequence"/>
</dbReference>
<dbReference type="SUPFAM" id="SSF54211">
    <property type="entry name" value="Ribosomal protein S5 domain 2-like"/>
    <property type="match status" value="1"/>
</dbReference>
<comment type="similarity">
    <text evidence="1 11">Belongs to the GHMP kinase family. GalK subfamily.</text>
</comment>
<dbReference type="PRINTS" id="PR00959">
    <property type="entry name" value="MEVGALKINASE"/>
</dbReference>
<keyword evidence="7 11" id="KW-0067">ATP-binding</keyword>
<dbReference type="NCBIfam" id="TIGR00131">
    <property type="entry name" value="gal_kin"/>
    <property type="match status" value="1"/>
</dbReference>
<dbReference type="InterPro" id="IPR019741">
    <property type="entry name" value="Galactokinase_CS"/>
</dbReference>
<evidence type="ECO:0000259" key="13">
    <source>
        <dbReference type="Pfam" id="PF00288"/>
    </source>
</evidence>
<comment type="caution">
    <text evidence="11">Lacks conserved residue(s) required for the propagation of feature annotation.</text>
</comment>
<dbReference type="GO" id="GO:0004335">
    <property type="term" value="F:galactokinase activity"/>
    <property type="evidence" value="ECO:0007669"/>
    <property type="project" value="UniProtKB-UniRule"/>
</dbReference>
<dbReference type="NCBIfam" id="NF003472">
    <property type="entry name" value="PRK05101.1"/>
    <property type="match status" value="1"/>
</dbReference>
<dbReference type="OrthoDB" id="250531at2"/>
<sequence length="391" mass="41295">MKVDTGNLGPAVGNAFEQHFERPPQSVFSAPGRVNLIGEHTDYNDGFVLPAAIDYRIWMAAAPREDRRINAIALNQSGAGGEPSRVSFRLDATIETDAAAPWSNYLRGVVRELLNRDYPLCGADLVIAGNVPQGAGLSSSAALETVSVSALTRLAGAAIDGVQAARVGQAAENDFVGCNCGIMDQLISCLGEAGCALLLDCRSLQTRAVPLPADMSLLVVNSNVKRGLVDSAYNVRRAQCEQVASHFQVAALRDVSLNQLARAQNQLDPVAYRRAHHVITENQRTLDAAEALSGGDLEAMGRLMEASHASMRDDFEITVPAIDALVDIIKAVVGTRGGVRMTGGGFGGCVVALVPAALQALVVEQVQQHYPQVSGLEPSIVVCRASRGAFA</sequence>
<dbReference type="PANTHER" id="PTHR10457:SF7">
    <property type="entry name" value="GALACTOKINASE-RELATED"/>
    <property type="match status" value="1"/>
</dbReference>
<evidence type="ECO:0000313" key="17">
    <source>
        <dbReference type="Proteomes" id="UP000319732"/>
    </source>
</evidence>
<dbReference type="PRINTS" id="PR00473">
    <property type="entry name" value="GALCTOKINASE"/>
</dbReference>
<dbReference type="Gene3D" id="3.30.230.10">
    <property type="match status" value="1"/>
</dbReference>
<dbReference type="InterPro" id="IPR006206">
    <property type="entry name" value="Mevalonate/galactokinase"/>
</dbReference>
<dbReference type="Pfam" id="PF00288">
    <property type="entry name" value="GHMP_kinases_N"/>
    <property type="match status" value="1"/>
</dbReference>
<evidence type="ECO:0000313" key="16">
    <source>
        <dbReference type="EMBL" id="TQV78155.1"/>
    </source>
</evidence>
<evidence type="ECO:0000259" key="15">
    <source>
        <dbReference type="Pfam" id="PF10509"/>
    </source>
</evidence>
<dbReference type="InterPro" id="IPR000705">
    <property type="entry name" value="Galactokinase"/>
</dbReference>
<evidence type="ECO:0000256" key="2">
    <source>
        <dbReference type="ARBA" id="ARBA00022490"/>
    </source>
</evidence>
<evidence type="ECO:0000256" key="1">
    <source>
        <dbReference type="ARBA" id="ARBA00006566"/>
    </source>
</evidence>
<dbReference type="InterPro" id="IPR006203">
    <property type="entry name" value="GHMP_knse_ATP-bd_CS"/>
</dbReference>
<feature type="binding site" evidence="11">
    <location>
        <begin position="134"/>
        <end position="140"/>
    </location>
    <ligand>
        <name>ATP</name>
        <dbReference type="ChEBI" id="CHEBI:30616"/>
    </ligand>
</feature>
<dbReference type="Pfam" id="PF08544">
    <property type="entry name" value="GHMP_kinases_C"/>
    <property type="match status" value="1"/>
</dbReference>
<comment type="caution">
    <text evidence="16">The sequence shown here is derived from an EMBL/GenBank/DDBJ whole genome shotgun (WGS) entry which is preliminary data.</text>
</comment>
<dbReference type="Pfam" id="PF10509">
    <property type="entry name" value="GalKase_gal_bdg"/>
    <property type="match status" value="1"/>
</dbReference>
<dbReference type="GO" id="GO:0000287">
    <property type="term" value="F:magnesium ion binding"/>
    <property type="evidence" value="ECO:0007669"/>
    <property type="project" value="UniProtKB-UniRule"/>
</dbReference>
<feature type="binding site" evidence="11">
    <location>
        <position position="233"/>
    </location>
    <ligand>
        <name>substrate</name>
    </ligand>
</feature>
<protein>
    <recommendedName>
        <fullName evidence="11 12">Galactokinase</fullName>
        <ecNumber evidence="11 12">2.7.1.6</ecNumber>
    </recommendedName>
    <alternativeName>
        <fullName evidence="11">Galactose kinase</fullName>
    </alternativeName>
</protein>
<feature type="domain" description="GHMP kinase N-terminal" evidence="13">
    <location>
        <begin position="104"/>
        <end position="191"/>
    </location>
</feature>
<comment type="subcellular location">
    <subcellularLocation>
        <location evidence="11">Cytoplasm</location>
    </subcellularLocation>
</comment>
<keyword evidence="2 11" id="KW-0963">Cytoplasm</keyword>
<evidence type="ECO:0000256" key="11">
    <source>
        <dbReference type="HAMAP-Rule" id="MF_00246"/>
    </source>
</evidence>
<keyword evidence="6 11" id="KW-0418">Kinase</keyword>
<feature type="domain" description="Galactokinase N-terminal" evidence="15">
    <location>
        <begin position="15"/>
        <end position="63"/>
    </location>
</feature>
<dbReference type="RefSeq" id="WP_142904935.1">
    <property type="nucleotide sequence ID" value="NZ_ML660094.1"/>
</dbReference>
<feature type="binding site" evidence="11">
    <location>
        <begin position="39"/>
        <end position="42"/>
    </location>
    <ligand>
        <name>substrate</name>
    </ligand>
</feature>
<dbReference type="AlphaFoldDB" id="A0A545TLN8"/>
<evidence type="ECO:0000256" key="9">
    <source>
        <dbReference type="ARBA" id="ARBA00023144"/>
    </source>
</evidence>